<proteinExistence type="predicted"/>
<name>A0ABD7UZ20_9ACTN</name>
<evidence type="ECO:0000313" key="2">
    <source>
        <dbReference type="EMBL" id="VFA81869.1"/>
    </source>
</evidence>
<accession>A0ABD7UZ20</accession>
<reference evidence="2 3" key="1">
    <citation type="submission" date="2019-02" db="EMBL/GenBank/DDBJ databases">
        <authorList>
            <consortium name="Pathogen Informatics"/>
        </authorList>
    </citation>
    <scope>NUCLEOTIDE SEQUENCE [LARGE SCALE GENOMIC DNA]</scope>
    <source>
        <strain evidence="2 3">3012STDY6756503</strain>
    </source>
</reference>
<evidence type="ECO:0000313" key="3">
    <source>
        <dbReference type="Proteomes" id="UP000360750"/>
    </source>
</evidence>
<protein>
    <recommendedName>
        <fullName evidence="1">DUF4333 domain-containing protein</fullName>
    </recommendedName>
</protein>
<dbReference type="InterPro" id="IPR025637">
    <property type="entry name" value="DUF4333"/>
</dbReference>
<gene>
    <name evidence="2" type="ORF">NCTC8139_00754</name>
</gene>
<dbReference type="Proteomes" id="UP000360750">
    <property type="component" value="Unassembled WGS sequence"/>
</dbReference>
<dbReference type="Pfam" id="PF14230">
    <property type="entry name" value="DUF4333"/>
    <property type="match status" value="1"/>
</dbReference>
<sequence length="48" mass="5225">MSDVKCPSGQRVKKGESFTCSVKVGGQDQKVTVTFIDDDGKYEVSRPS</sequence>
<organism evidence="2 3">
    <name type="scientific">Gordonia paraffinivorans</name>
    <dbReference type="NCBI Taxonomy" id="175628"/>
    <lineage>
        <taxon>Bacteria</taxon>
        <taxon>Bacillati</taxon>
        <taxon>Actinomycetota</taxon>
        <taxon>Actinomycetes</taxon>
        <taxon>Mycobacteriales</taxon>
        <taxon>Gordoniaceae</taxon>
        <taxon>Gordonia</taxon>
    </lineage>
</organism>
<dbReference type="EMBL" id="CAACYD010000005">
    <property type="protein sequence ID" value="VFA81869.1"/>
    <property type="molecule type" value="Genomic_DNA"/>
</dbReference>
<comment type="caution">
    <text evidence="2">The sequence shown here is derived from an EMBL/GenBank/DDBJ whole genome shotgun (WGS) entry which is preliminary data.</text>
</comment>
<evidence type="ECO:0000259" key="1">
    <source>
        <dbReference type="Pfam" id="PF14230"/>
    </source>
</evidence>
<dbReference type="AlphaFoldDB" id="A0ABD7UZ20"/>
<feature type="domain" description="DUF4333" evidence="1">
    <location>
        <begin position="2"/>
        <end position="40"/>
    </location>
</feature>